<dbReference type="Proteomes" id="UP001299220">
    <property type="component" value="Unassembled WGS sequence"/>
</dbReference>
<sequence length="352" mass="36223">MEFEELYARMAQKYEALAGFAPDDASDAGIRLRVLAGEIYSALCALETVRDASFPQTAVGEALDLHAGQRGLTRRPAVRAKGTLTFSRGTALSYDAEIPKGTVCASSGAAAEFETTQAVVLPAGQLSVTAEAQAVAGGKAYNAAVHTVDTLVTPPAGIESVLNETPFTGGLDAEGDEALRERLLAHYSVLPNGANGETYRRAALQVPGVGSVNVVPRANGIGTVAVYLYGEGEAASAEVVAAVQAALDALREINVDVTVAAAEPVTKRVTMYLVPKDGCGFEDAKAVCEEAVRAYFASLSVGAPFVTAAITAAIMQTGAVKNCTLPASVVDYGTAANQIVVPGEITALKAQA</sequence>
<dbReference type="Pfam" id="PF26078">
    <property type="entry name" value="Baseplate_J_M"/>
    <property type="match status" value="1"/>
</dbReference>
<dbReference type="PANTHER" id="PTHR37829">
    <property type="entry name" value="PHAGE-LIKE ELEMENT PBSX PROTEIN XKDT"/>
    <property type="match status" value="1"/>
</dbReference>
<dbReference type="InterPro" id="IPR052399">
    <property type="entry name" value="Phage_Baseplate_Assmbl_Protein"/>
</dbReference>
<feature type="domain" description="Baseplate protein J-like barrel" evidence="1">
    <location>
        <begin position="83"/>
        <end position="170"/>
    </location>
</feature>
<organism evidence="3 4">
    <name type="scientific">Anaeromassilibacillus senegalensis</name>
    <dbReference type="NCBI Taxonomy" id="1673717"/>
    <lineage>
        <taxon>Bacteria</taxon>
        <taxon>Bacillati</taxon>
        <taxon>Bacillota</taxon>
        <taxon>Clostridia</taxon>
        <taxon>Eubacteriales</taxon>
        <taxon>Acutalibacteraceae</taxon>
        <taxon>Anaeromassilibacillus</taxon>
    </lineage>
</organism>
<comment type="caution">
    <text evidence="3">The sequence shown here is derived from an EMBL/GenBank/DDBJ whole genome shotgun (WGS) entry which is preliminary data.</text>
</comment>
<dbReference type="RefSeq" id="WP_235324187.1">
    <property type="nucleotide sequence ID" value="NZ_JAFBIT010000003.1"/>
</dbReference>
<dbReference type="EMBL" id="JAFBIT010000003">
    <property type="protein sequence ID" value="MCF2653169.1"/>
    <property type="molecule type" value="Genomic_DNA"/>
</dbReference>
<dbReference type="InterPro" id="IPR006949">
    <property type="entry name" value="Barrel_Baseplate_J-like"/>
</dbReference>
<evidence type="ECO:0000259" key="2">
    <source>
        <dbReference type="Pfam" id="PF26078"/>
    </source>
</evidence>
<name>A0ABS9CPU6_9FIRM</name>
<feature type="domain" description="Baseplate J-like central" evidence="2">
    <location>
        <begin position="191"/>
        <end position="261"/>
    </location>
</feature>
<reference evidence="3 4" key="1">
    <citation type="submission" date="2020-12" db="EMBL/GenBank/DDBJ databases">
        <title>Whole genome sequences of gut porcine anaerobes.</title>
        <authorList>
            <person name="Kubasova T."/>
            <person name="Jahodarova E."/>
            <person name="Rychlik I."/>
        </authorList>
    </citation>
    <scope>NUCLEOTIDE SEQUENCE [LARGE SCALE GENOMIC DNA]</scope>
    <source>
        <strain evidence="3 4">An867</strain>
    </source>
</reference>
<keyword evidence="4" id="KW-1185">Reference proteome</keyword>
<evidence type="ECO:0000259" key="1">
    <source>
        <dbReference type="Pfam" id="PF04865"/>
    </source>
</evidence>
<dbReference type="PANTHER" id="PTHR37829:SF3">
    <property type="entry name" value="PROTEIN JAYE-RELATED"/>
    <property type="match status" value="1"/>
</dbReference>
<accession>A0ABS9CPU6</accession>
<protein>
    <submittedName>
        <fullName evidence="3">Baseplate J/gp47 family protein</fullName>
    </submittedName>
</protein>
<evidence type="ECO:0000313" key="3">
    <source>
        <dbReference type="EMBL" id="MCF2653169.1"/>
    </source>
</evidence>
<gene>
    <name evidence="3" type="ORF">JQM67_11210</name>
</gene>
<evidence type="ECO:0000313" key="4">
    <source>
        <dbReference type="Proteomes" id="UP001299220"/>
    </source>
</evidence>
<dbReference type="InterPro" id="IPR058531">
    <property type="entry name" value="Baseplate_J_M"/>
</dbReference>
<dbReference type="Pfam" id="PF04865">
    <property type="entry name" value="Baseplate_J"/>
    <property type="match status" value="1"/>
</dbReference>
<proteinExistence type="predicted"/>